<evidence type="ECO:0000313" key="4">
    <source>
        <dbReference type="Proteomes" id="UP000218598"/>
    </source>
</evidence>
<dbReference type="InterPro" id="IPR002925">
    <property type="entry name" value="Dienelactn_hydro"/>
</dbReference>
<dbReference type="PANTHER" id="PTHR22946:SF8">
    <property type="entry name" value="ACETYL XYLAN ESTERASE DOMAIN-CONTAINING PROTEIN"/>
    <property type="match status" value="1"/>
</dbReference>
<accession>A0A2A3YJT2</accession>
<keyword evidence="4" id="KW-1185">Reference proteome</keyword>
<comment type="caution">
    <text evidence="3">The sequence shown here is derived from an EMBL/GenBank/DDBJ whole genome shotgun (WGS) entry which is preliminary data.</text>
</comment>
<dbReference type="RefSeq" id="WP_096197115.1">
    <property type="nucleotide sequence ID" value="NZ_BAAAIQ010000006.1"/>
</dbReference>
<protein>
    <recommendedName>
        <fullName evidence="2">Dienelactone hydrolase domain-containing protein</fullName>
    </recommendedName>
</protein>
<dbReference type="EMBL" id="NRGR01000015">
    <property type="protein sequence ID" value="PCC39489.1"/>
    <property type="molecule type" value="Genomic_DNA"/>
</dbReference>
<dbReference type="Proteomes" id="UP000218598">
    <property type="component" value="Unassembled WGS sequence"/>
</dbReference>
<dbReference type="Gene3D" id="3.40.50.1820">
    <property type="entry name" value="alpha/beta hydrolase"/>
    <property type="match status" value="1"/>
</dbReference>
<name>A0A2A3YJT2_9MICO</name>
<dbReference type="GO" id="GO:0016787">
    <property type="term" value="F:hydrolase activity"/>
    <property type="evidence" value="ECO:0007669"/>
    <property type="project" value="InterPro"/>
</dbReference>
<reference evidence="3 4" key="1">
    <citation type="journal article" date="2017" name="Elife">
        <title>Extensive horizontal gene transfer in cheese-associated bacteria.</title>
        <authorList>
            <person name="Bonham K.S."/>
            <person name="Wolfe B.E."/>
            <person name="Dutton R.J."/>
        </authorList>
    </citation>
    <scope>NUCLEOTIDE SEQUENCE [LARGE SCALE GENOMIC DNA]</scope>
    <source>
        <strain evidence="3 4">341_9</strain>
    </source>
</reference>
<sequence>MMITPESRRERLRGLLGLAMPTPGDDSAHLVEEADGAAPAGEHGVITTRLVTADGEAIPAFLLRPAPEVATGAAVVLVAGHGGGIDDLVATDPADDYHDGLAHKLVRAGLTVLCPEMISFGRRRFPRPAGAVPYEPTENSCGIDAARYLLRGQPLMGARAADAQAAVHALRRLPGVDPQRVGVAGGSGGGAVSLLLAAADPTIAGALVASYFCSFEASLCSIRHCPCNIIPGVLPDLEMADIAALIVPRPLVLEAGERDHIFPIEATRRSFAQLAPVWEAMGAPAPELVVTDAGHAFRAERSLEALVQRLG</sequence>
<proteinExistence type="inferred from homology"/>
<dbReference type="AlphaFoldDB" id="A0A2A3YJT2"/>
<dbReference type="Pfam" id="PF01738">
    <property type="entry name" value="DLH"/>
    <property type="match status" value="1"/>
</dbReference>
<evidence type="ECO:0000256" key="1">
    <source>
        <dbReference type="ARBA" id="ARBA00008645"/>
    </source>
</evidence>
<gene>
    <name evidence="3" type="ORF">CIK66_09580</name>
</gene>
<dbReference type="InterPro" id="IPR050261">
    <property type="entry name" value="FrsA_esterase"/>
</dbReference>
<evidence type="ECO:0000313" key="3">
    <source>
        <dbReference type="EMBL" id="PCC39489.1"/>
    </source>
</evidence>
<dbReference type="InterPro" id="IPR029058">
    <property type="entry name" value="AB_hydrolase_fold"/>
</dbReference>
<evidence type="ECO:0000259" key="2">
    <source>
        <dbReference type="Pfam" id="PF01738"/>
    </source>
</evidence>
<dbReference type="PANTHER" id="PTHR22946">
    <property type="entry name" value="DIENELACTONE HYDROLASE DOMAIN-CONTAINING PROTEIN-RELATED"/>
    <property type="match status" value="1"/>
</dbReference>
<organism evidence="3 4">
    <name type="scientific">Brachybacterium alimentarium</name>
    <dbReference type="NCBI Taxonomy" id="47845"/>
    <lineage>
        <taxon>Bacteria</taxon>
        <taxon>Bacillati</taxon>
        <taxon>Actinomycetota</taxon>
        <taxon>Actinomycetes</taxon>
        <taxon>Micrococcales</taxon>
        <taxon>Dermabacteraceae</taxon>
        <taxon>Brachybacterium</taxon>
    </lineage>
</organism>
<dbReference type="SUPFAM" id="SSF53474">
    <property type="entry name" value="alpha/beta-Hydrolases"/>
    <property type="match status" value="1"/>
</dbReference>
<dbReference type="OrthoDB" id="3668964at2"/>
<comment type="similarity">
    <text evidence="1">Belongs to the AB hydrolase superfamily.</text>
</comment>
<feature type="domain" description="Dienelactone hydrolase" evidence="2">
    <location>
        <begin position="96"/>
        <end position="301"/>
    </location>
</feature>